<evidence type="ECO:0000313" key="2">
    <source>
        <dbReference type="Proteomes" id="UP000023152"/>
    </source>
</evidence>
<name>X6NDE2_RETFI</name>
<dbReference type="EMBL" id="ASPP01009279">
    <property type="protein sequence ID" value="ETO24350.1"/>
    <property type="molecule type" value="Genomic_DNA"/>
</dbReference>
<dbReference type="Proteomes" id="UP000023152">
    <property type="component" value="Unassembled WGS sequence"/>
</dbReference>
<comment type="caution">
    <text evidence="1">The sequence shown here is derived from an EMBL/GenBank/DDBJ whole genome shotgun (WGS) entry which is preliminary data.</text>
</comment>
<reference evidence="1 2" key="1">
    <citation type="journal article" date="2013" name="Curr. Biol.">
        <title>The Genome of the Foraminiferan Reticulomyxa filosa.</title>
        <authorList>
            <person name="Glockner G."/>
            <person name="Hulsmann N."/>
            <person name="Schleicher M."/>
            <person name="Noegel A.A."/>
            <person name="Eichinger L."/>
            <person name="Gallinger C."/>
            <person name="Pawlowski J."/>
            <person name="Sierra R."/>
            <person name="Euteneuer U."/>
            <person name="Pillet L."/>
            <person name="Moustafa A."/>
            <person name="Platzer M."/>
            <person name="Groth M."/>
            <person name="Szafranski K."/>
            <person name="Schliwa M."/>
        </authorList>
    </citation>
    <scope>NUCLEOTIDE SEQUENCE [LARGE SCALE GENOMIC DNA]</scope>
</reference>
<gene>
    <name evidence="1" type="ORF">RFI_12802</name>
</gene>
<sequence length="129" mass="14491">MNDSGNGNISSNVSKGVGDVDPVGLLVQILKIAPRLSMEEIEEECLQNDILQFLKIISYEFTSHVLSEEELQTIRFREPHLLTPLSLYSSDLLLTAANVLFESGAYASLLHFPAPKFCCQSFQILFFFF</sequence>
<protein>
    <submittedName>
        <fullName evidence="1">Uncharacterized protein</fullName>
    </submittedName>
</protein>
<keyword evidence="2" id="KW-1185">Reference proteome</keyword>
<dbReference type="AlphaFoldDB" id="X6NDE2"/>
<organism evidence="1 2">
    <name type="scientific">Reticulomyxa filosa</name>
    <dbReference type="NCBI Taxonomy" id="46433"/>
    <lineage>
        <taxon>Eukaryota</taxon>
        <taxon>Sar</taxon>
        <taxon>Rhizaria</taxon>
        <taxon>Retaria</taxon>
        <taxon>Foraminifera</taxon>
        <taxon>Monothalamids</taxon>
        <taxon>Reticulomyxidae</taxon>
        <taxon>Reticulomyxa</taxon>
    </lineage>
</organism>
<evidence type="ECO:0000313" key="1">
    <source>
        <dbReference type="EMBL" id="ETO24350.1"/>
    </source>
</evidence>
<proteinExistence type="predicted"/>
<accession>X6NDE2</accession>